<evidence type="ECO:0000313" key="1">
    <source>
        <dbReference type="EMBL" id="CAA7196885.1"/>
    </source>
</evidence>
<reference evidence="1 2" key="1">
    <citation type="submission" date="2020-01" db="EMBL/GenBank/DDBJ databases">
        <authorList>
            <person name="Rodrigo-Torres L."/>
            <person name="Arahal R. D."/>
            <person name="Lucena T."/>
        </authorList>
    </citation>
    <scope>NUCLEOTIDE SEQUENCE [LARGE SCALE GENOMIC DNA]</scope>
    <source>
        <strain evidence="1 2">CECT 9293</strain>
    </source>
</reference>
<protein>
    <submittedName>
        <fullName evidence="1">Uncharacterized protein</fullName>
    </submittedName>
</protein>
<evidence type="ECO:0000313" key="2">
    <source>
        <dbReference type="Proteomes" id="UP000445144"/>
    </source>
</evidence>
<organism evidence="1 2">
    <name type="scientific">Chryseobacterium potabilaquae</name>
    <dbReference type="NCBI Taxonomy" id="2675057"/>
    <lineage>
        <taxon>Bacteria</taxon>
        <taxon>Pseudomonadati</taxon>
        <taxon>Bacteroidota</taxon>
        <taxon>Flavobacteriia</taxon>
        <taxon>Flavobacteriales</taxon>
        <taxon>Weeksellaceae</taxon>
        <taxon>Chryseobacterium group</taxon>
        <taxon>Chryseobacterium</taxon>
    </lineage>
</organism>
<dbReference type="Proteomes" id="UP000445144">
    <property type="component" value="Unassembled WGS sequence"/>
</dbReference>
<sequence length="98" mass="11864">MDYRKIIKILKEEHFEEVKNEGDWFEEGTVIFAKEIKEDIFLLFIILHDTPIDTMRALIAHFDGFNCIGKKEPVQLMFYLSIKDEEDFHYFKKYTTHK</sequence>
<accession>A0A6N4X9D3</accession>
<keyword evidence="2" id="KW-1185">Reference proteome</keyword>
<name>A0A6N4X9D3_9FLAO</name>
<proteinExistence type="predicted"/>
<dbReference type="AlphaFoldDB" id="A0A6N4X9D3"/>
<dbReference type="RefSeq" id="WP_162033623.1">
    <property type="nucleotide sequence ID" value="NZ_CACVBR010000033.1"/>
</dbReference>
<dbReference type="EMBL" id="CACVBR010000033">
    <property type="protein sequence ID" value="CAA7196885.1"/>
    <property type="molecule type" value="Genomic_DNA"/>
</dbReference>
<gene>
    <name evidence="1" type="ORF">CHRY9293_02950</name>
</gene>